<comment type="subcellular location">
    <subcellularLocation>
        <location evidence="1">Cell membrane</location>
        <topology evidence="1">Multi-pass membrane protein</topology>
    </subcellularLocation>
</comment>
<dbReference type="GO" id="GO:0016763">
    <property type="term" value="F:pentosyltransferase activity"/>
    <property type="evidence" value="ECO:0007669"/>
    <property type="project" value="TreeGrafter"/>
</dbReference>
<keyword evidence="7 8" id="KW-0472">Membrane</keyword>
<feature type="transmembrane region" description="Helical" evidence="8">
    <location>
        <begin position="200"/>
        <end position="217"/>
    </location>
</feature>
<dbReference type="InterPro" id="IPR050297">
    <property type="entry name" value="LipidA_mod_glycosyltrf_83"/>
</dbReference>
<keyword evidence="3" id="KW-0328">Glycosyltransferase</keyword>
<dbReference type="InterPro" id="IPR038731">
    <property type="entry name" value="RgtA/B/C-like"/>
</dbReference>
<evidence type="ECO:0000256" key="3">
    <source>
        <dbReference type="ARBA" id="ARBA00022676"/>
    </source>
</evidence>
<evidence type="ECO:0000256" key="4">
    <source>
        <dbReference type="ARBA" id="ARBA00022679"/>
    </source>
</evidence>
<dbReference type="Pfam" id="PF13231">
    <property type="entry name" value="PMT_2"/>
    <property type="match status" value="1"/>
</dbReference>
<dbReference type="EMBL" id="VTWT01000007">
    <property type="protein sequence ID" value="KAA9331812.1"/>
    <property type="molecule type" value="Genomic_DNA"/>
</dbReference>
<organism evidence="10 11">
    <name type="scientific">Adhaeribacter soli</name>
    <dbReference type="NCBI Taxonomy" id="2607655"/>
    <lineage>
        <taxon>Bacteria</taxon>
        <taxon>Pseudomonadati</taxon>
        <taxon>Bacteroidota</taxon>
        <taxon>Cytophagia</taxon>
        <taxon>Cytophagales</taxon>
        <taxon>Hymenobacteraceae</taxon>
        <taxon>Adhaeribacter</taxon>
    </lineage>
</organism>
<accession>A0A5N1IP22</accession>
<evidence type="ECO:0000256" key="7">
    <source>
        <dbReference type="ARBA" id="ARBA00023136"/>
    </source>
</evidence>
<keyword evidence="2" id="KW-1003">Cell membrane</keyword>
<dbReference type="AlphaFoldDB" id="A0A5N1IP22"/>
<feature type="transmembrane region" description="Helical" evidence="8">
    <location>
        <begin position="51"/>
        <end position="68"/>
    </location>
</feature>
<protein>
    <submittedName>
        <fullName evidence="10">Glycosyltransferase family 39 protein</fullName>
    </submittedName>
</protein>
<dbReference type="Proteomes" id="UP000326570">
    <property type="component" value="Unassembled WGS sequence"/>
</dbReference>
<evidence type="ECO:0000259" key="9">
    <source>
        <dbReference type="Pfam" id="PF13231"/>
    </source>
</evidence>
<evidence type="ECO:0000256" key="1">
    <source>
        <dbReference type="ARBA" id="ARBA00004651"/>
    </source>
</evidence>
<sequence>MRTSLLKGTRSLNSFCPGLGFHNGNLLFYLKLICLQVSAPAFSKVLHKGHWAVATFFGLYLLLGLLIYKDYGISFDEQLSRENGIVNAKYLVEKLAPRVLEGREFCPRCPPLENYSGAVLGPVFETATVALEWVLGLEDQGDIFRLRHLCTFLLFFTATLFFYFLLQERFRNPLISLAGVLMLILSPRIFADSFYNPKDLPFLSLCLISTYTLVRYLKRPGLLTAFWHALACALAMDIRIMGILLPAATLVYVFLHLRYYPKEGISGSKVLVSAFSFLLFFIIFAITFWPHLWEHPFSRFSEAFLFAGNFTWTGHILYLGEYVNAQHLPWHYLPVWLFITTPLLYTFLFLVGIAFIVRQVIASGISLYQTPATRQDLVIAGLFFVPATAAIVLNLVFYDGWRHFYFLYPWFVYLATVGLSELLSLISRVKNERQRLLLRNALAGLWLILIGKVAFWMVLNHPHQQVYFSIFSSDKVRQQFELDYWGLSYREGLEFVVADSKKEQIRLFVPTISGYVNSFMLPPEQRKRLVYVKSIAEADYFLTEYRWHPQDFPLEKEVHQVKADDFKILSVFKLDRVYKEVPVFNPGLP</sequence>
<evidence type="ECO:0000313" key="10">
    <source>
        <dbReference type="EMBL" id="KAA9331812.1"/>
    </source>
</evidence>
<proteinExistence type="predicted"/>
<keyword evidence="4 10" id="KW-0808">Transferase</keyword>
<keyword evidence="5 8" id="KW-0812">Transmembrane</keyword>
<feature type="transmembrane region" description="Helical" evidence="8">
    <location>
        <begin position="270"/>
        <end position="292"/>
    </location>
</feature>
<dbReference type="PANTHER" id="PTHR33908:SF11">
    <property type="entry name" value="MEMBRANE PROTEIN"/>
    <property type="match status" value="1"/>
</dbReference>
<feature type="transmembrane region" description="Helical" evidence="8">
    <location>
        <begin position="173"/>
        <end position="194"/>
    </location>
</feature>
<gene>
    <name evidence="10" type="ORF">F0P94_13495</name>
</gene>
<evidence type="ECO:0000313" key="11">
    <source>
        <dbReference type="Proteomes" id="UP000326570"/>
    </source>
</evidence>
<feature type="transmembrane region" description="Helical" evidence="8">
    <location>
        <begin position="335"/>
        <end position="357"/>
    </location>
</feature>
<feature type="transmembrane region" description="Helical" evidence="8">
    <location>
        <begin position="404"/>
        <end position="425"/>
    </location>
</feature>
<evidence type="ECO:0000256" key="5">
    <source>
        <dbReference type="ARBA" id="ARBA00022692"/>
    </source>
</evidence>
<feature type="transmembrane region" description="Helical" evidence="8">
    <location>
        <begin position="304"/>
        <end position="323"/>
    </location>
</feature>
<evidence type="ECO:0000256" key="2">
    <source>
        <dbReference type="ARBA" id="ARBA00022475"/>
    </source>
</evidence>
<evidence type="ECO:0000256" key="6">
    <source>
        <dbReference type="ARBA" id="ARBA00022989"/>
    </source>
</evidence>
<feature type="transmembrane region" description="Helical" evidence="8">
    <location>
        <begin position="229"/>
        <end position="255"/>
    </location>
</feature>
<evidence type="ECO:0000256" key="8">
    <source>
        <dbReference type="SAM" id="Phobius"/>
    </source>
</evidence>
<dbReference type="GO" id="GO:0009103">
    <property type="term" value="P:lipopolysaccharide biosynthetic process"/>
    <property type="evidence" value="ECO:0007669"/>
    <property type="project" value="UniProtKB-ARBA"/>
</dbReference>
<comment type="caution">
    <text evidence="10">The sequence shown here is derived from an EMBL/GenBank/DDBJ whole genome shotgun (WGS) entry which is preliminary data.</text>
</comment>
<name>A0A5N1IP22_9BACT</name>
<feature type="transmembrane region" description="Helical" evidence="8">
    <location>
        <begin position="377"/>
        <end position="398"/>
    </location>
</feature>
<keyword evidence="11" id="KW-1185">Reference proteome</keyword>
<reference evidence="10 11" key="1">
    <citation type="submission" date="2019-09" db="EMBL/GenBank/DDBJ databases">
        <title>Genome sequence of Adhaeribacter sp. M2.</title>
        <authorList>
            <person name="Srinivasan S."/>
        </authorList>
    </citation>
    <scope>NUCLEOTIDE SEQUENCE [LARGE SCALE GENOMIC DNA]</scope>
    <source>
        <strain evidence="10 11">M2</strain>
    </source>
</reference>
<feature type="transmembrane region" description="Helical" evidence="8">
    <location>
        <begin position="146"/>
        <end position="166"/>
    </location>
</feature>
<feature type="transmembrane region" description="Helical" evidence="8">
    <location>
        <begin position="437"/>
        <end position="459"/>
    </location>
</feature>
<keyword evidence="6 8" id="KW-1133">Transmembrane helix</keyword>
<feature type="domain" description="Glycosyltransferase RgtA/B/C/D-like" evidence="9">
    <location>
        <begin position="149"/>
        <end position="257"/>
    </location>
</feature>
<dbReference type="GO" id="GO:0005886">
    <property type="term" value="C:plasma membrane"/>
    <property type="evidence" value="ECO:0007669"/>
    <property type="project" value="UniProtKB-SubCell"/>
</dbReference>
<dbReference type="PANTHER" id="PTHR33908">
    <property type="entry name" value="MANNOSYLTRANSFERASE YKCB-RELATED"/>
    <property type="match status" value="1"/>
</dbReference>